<dbReference type="EMBL" id="JBHTIA010000003">
    <property type="protein sequence ID" value="MFD0765037.1"/>
    <property type="molecule type" value="Genomic_DNA"/>
</dbReference>
<reference evidence="3" key="1">
    <citation type="journal article" date="2019" name="Int. J. Syst. Evol. Microbiol.">
        <title>The Global Catalogue of Microorganisms (GCM) 10K type strain sequencing project: providing services to taxonomists for standard genome sequencing and annotation.</title>
        <authorList>
            <consortium name="The Broad Institute Genomics Platform"/>
            <consortium name="The Broad Institute Genome Sequencing Center for Infectious Disease"/>
            <person name="Wu L."/>
            <person name="Ma J."/>
        </authorList>
    </citation>
    <scope>NUCLEOTIDE SEQUENCE [LARGE SCALE GENOMIC DNA]</scope>
    <source>
        <strain evidence="3">CCUG 60742</strain>
    </source>
</reference>
<proteinExistence type="predicted"/>
<feature type="chain" id="PRO_5046479226" description="Erythromycin esterase" evidence="1">
    <location>
        <begin position="20"/>
        <end position="335"/>
    </location>
</feature>
<sequence>MRIKVLLAVFLLSAIVGHAQNIKTAYLAKNSATWDDKGFKNMDCVFTPEILKNQLFMIGEGHGIAYSYDIQYSLVNYLRQKAGVKYLFMELGYLDGIILNNYLKTGDDSTYTTAFQKYNGTYYYNKSVHELFKKLYKLNTTLPDNQKIVILPVDIEHGYRKAIQYLQTRIFTGDNAKTTVGQALSKLDSEKGIGKEIAAEIVRIYPIYKADMATYQKKLGNQFDDADFLMRNTYEMLNIALNKVADTRRDSVMLENFNIYKKRYHLDNEKLVGLFGGFHVKQTDQPNDIRFASLLKRSGAVKGICSAVIVYNGGFIMMPKGKSNTTNTGKININA</sequence>
<feature type="signal peptide" evidence="1">
    <location>
        <begin position="1"/>
        <end position="19"/>
    </location>
</feature>
<evidence type="ECO:0008006" key="4">
    <source>
        <dbReference type="Google" id="ProtNLM"/>
    </source>
</evidence>
<keyword evidence="1" id="KW-0732">Signal</keyword>
<comment type="caution">
    <text evidence="2">The sequence shown here is derived from an EMBL/GenBank/DDBJ whole genome shotgun (WGS) entry which is preliminary data.</text>
</comment>
<accession>A0ABW2ZFR4</accession>
<protein>
    <recommendedName>
        <fullName evidence="4">Erythromycin esterase</fullName>
    </recommendedName>
</protein>
<evidence type="ECO:0000313" key="2">
    <source>
        <dbReference type="EMBL" id="MFD0765037.1"/>
    </source>
</evidence>
<evidence type="ECO:0000256" key="1">
    <source>
        <dbReference type="SAM" id="SignalP"/>
    </source>
</evidence>
<dbReference type="SUPFAM" id="SSF159501">
    <property type="entry name" value="EreA/ChaN-like"/>
    <property type="match status" value="1"/>
</dbReference>
<organism evidence="2 3">
    <name type="scientific">Mucilaginibacter lutimaris</name>
    <dbReference type="NCBI Taxonomy" id="931629"/>
    <lineage>
        <taxon>Bacteria</taxon>
        <taxon>Pseudomonadati</taxon>
        <taxon>Bacteroidota</taxon>
        <taxon>Sphingobacteriia</taxon>
        <taxon>Sphingobacteriales</taxon>
        <taxon>Sphingobacteriaceae</taxon>
        <taxon>Mucilaginibacter</taxon>
    </lineage>
</organism>
<gene>
    <name evidence="2" type="ORF">ACFQZI_09230</name>
</gene>
<name>A0ABW2ZFR4_9SPHI</name>
<dbReference type="Proteomes" id="UP001597073">
    <property type="component" value="Unassembled WGS sequence"/>
</dbReference>
<keyword evidence="3" id="KW-1185">Reference proteome</keyword>
<dbReference type="RefSeq" id="WP_377141500.1">
    <property type="nucleotide sequence ID" value="NZ_JBHTIA010000003.1"/>
</dbReference>
<evidence type="ECO:0000313" key="3">
    <source>
        <dbReference type="Proteomes" id="UP001597073"/>
    </source>
</evidence>